<dbReference type="InterPro" id="IPR036786">
    <property type="entry name" value="Ribosome_mat_SBDS_N_sf"/>
</dbReference>
<dbReference type="InterPro" id="IPR046928">
    <property type="entry name" value="SDO1/SBDS_C"/>
</dbReference>
<dbReference type="KEGG" id="sacd:HS1genome_0267"/>
<dbReference type="SUPFAM" id="SSF109728">
    <property type="entry name" value="Hypothetical protein AF0491, middle domain"/>
    <property type="match status" value="1"/>
</dbReference>
<dbReference type="Pfam" id="PF09377">
    <property type="entry name" value="SBDS_domain_II"/>
    <property type="match status" value="1"/>
</dbReference>
<dbReference type="PANTHER" id="PTHR10927">
    <property type="entry name" value="RIBOSOME MATURATION PROTEIN SBDS"/>
    <property type="match status" value="1"/>
</dbReference>
<reference evidence="5" key="3">
    <citation type="journal article" date="2019" name="BMC Res. Notes">
        <title>Complete genome sequence of the Sulfodiicoccus acidiphilus strain HS-1T, the first crenarchaeon that lacks polB3, isolated from an acidic hot spring in Ohwaku-dani, Hakone, Japan.</title>
        <authorList>
            <person name="Sakai H.D."/>
            <person name="Kurosawa N."/>
        </authorList>
    </citation>
    <scope>NUCLEOTIDE SEQUENCE</scope>
    <source>
        <strain evidence="5">HS-1</strain>
    </source>
</reference>
<reference evidence="6" key="4">
    <citation type="submission" date="2020-09" db="EMBL/GenBank/DDBJ databases">
        <authorList>
            <person name="Sun Q."/>
            <person name="Ohkuma M."/>
        </authorList>
    </citation>
    <scope>NUCLEOTIDE SEQUENCE</scope>
    <source>
        <strain evidence="6">JCM 31740</strain>
    </source>
</reference>
<evidence type="ECO:0000313" key="6">
    <source>
        <dbReference type="EMBL" id="GGT91156.1"/>
    </source>
</evidence>
<dbReference type="RefSeq" id="WP_126449186.1">
    <property type="nucleotide sequence ID" value="NZ_AP018553.1"/>
</dbReference>
<dbReference type="SUPFAM" id="SSF89895">
    <property type="entry name" value="FYSH domain"/>
    <property type="match status" value="1"/>
</dbReference>
<dbReference type="PANTHER" id="PTHR10927:SF4">
    <property type="entry name" value="RIBOSOME MATURATION PROTEIN SDO1 HOMOLOG"/>
    <property type="match status" value="1"/>
</dbReference>
<dbReference type="Proteomes" id="UP000276741">
    <property type="component" value="Chromosome"/>
</dbReference>
<name>A0A348B126_9CREN</name>
<dbReference type="GeneID" id="38665766"/>
<dbReference type="InterPro" id="IPR037188">
    <property type="entry name" value="Sdo1/SBDS_central_sf"/>
</dbReference>
<feature type="domain" description="Ribosome maturation protein SDO1/SBDS N-terminal" evidence="2">
    <location>
        <begin position="5"/>
        <end position="92"/>
    </location>
</feature>
<dbReference type="InterPro" id="IPR018978">
    <property type="entry name" value="SDO1/SBDS_central"/>
</dbReference>
<gene>
    <name evidence="6" type="ORF">GCM10007116_06080</name>
    <name evidence="5" type="ORF">HS1genome_0267</name>
</gene>
<dbReference type="InterPro" id="IPR039100">
    <property type="entry name" value="Sdo1/SBDS-like"/>
</dbReference>
<evidence type="ECO:0000259" key="4">
    <source>
        <dbReference type="Pfam" id="PF20268"/>
    </source>
</evidence>
<feature type="domain" description="Ribosome maturation protein SDO1/SBDS central" evidence="3">
    <location>
        <begin position="100"/>
        <end position="161"/>
    </location>
</feature>
<organism evidence="5 7">
    <name type="scientific">Sulfodiicoccus acidiphilus</name>
    <dbReference type="NCBI Taxonomy" id="1670455"/>
    <lineage>
        <taxon>Archaea</taxon>
        <taxon>Thermoproteota</taxon>
        <taxon>Thermoprotei</taxon>
        <taxon>Sulfolobales</taxon>
        <taxon>Sulfolobaceae</taxon>
        <taxon>Sulfodiicoccus</taxon>
    </lineage>
</organism>
<evidence type="ECO:0000313" key="7">
    <source>
        <dbReference type="Proteomes" id="UP000276741"/>
    </source>
</evidence>
<accession>A0A348B126</accession>
<feature type="domain" description="Ribosome maturation protein SDO1/SBDS C-terminal" evidence="4">
    <location>
        <begin position="164"/>
        <end position="230"/>
    </location>
</feature>
<comment type="similarity">
    <text evidence="1">Belongs to the SDO1/SBDS family.</text>
</comment>
<protein>
    <submittedName>
        <fullName evidence="5">rRNA metabolism protein</fullName>
    </submittedName>
</protein>
<dbReference type="NCBIfam" id="TIGR00291">
    <property type="entry name" value="RNA_SBDS"/>
    <property type="match status" value="1"/>
</dbReference>
<evidence type="ECO:0000259" key="3">
    <source>
        <dbReference type="Pfam" id="PF09377"/>
    </source>
</evidence>
<dbReference type="EMBL" id="AP018553">
    <property type="protein sequence ID" value="BBD71878.1"/>
    <property type="molecule type" value="Genomic_DNA"/>
</dbReference>
<dbReference type="GO" id="GO:0042256">
    <property type="term" value="P:cytosolic ribosome assembly"/>
    <property type="evidence" value="ECO:0007669"/>
    <property type="project" value="InterPro"/>
</dbReference>
<evidence type="ECO:0000259" key="2">
    <source>
        <dbReference type="Pfam" id="PF01172"/>
    </source>
</evidence>
<dbReference type="SUPFAM" id="SSF54980">
    <property type="entry name" value="EF-G C-terminal domain-like"/>
    <property type="match status" value="1"/>
</dbReference>
<dbReference type="InterPro" id="IPR035647">
    <property type="entry name" value="EFG_III/V"/>
</dbReference>
<dbReference type="InterPro" id="IPR019783">
    <property type="entry name" value="SDO1/SBDS_N"/>
</dbReference>
<reference evidence="7" key="2">
    <citation type="submission" date="2018-04" db="EMBL/GenBank/DDBJ databases">
        <title>Complete genome sequence of Sulfodiicoccus acidiphilus strain HS-1.</title>
        <authorList>
            <person name="Sakai H.D."/>
            <person name="Kurosawa N."/>
        </authorList>
    </citation>
    <scope>NUCLEOTIDE SEQUENCE [LARGE SCALE GENOMIC DNA]</scope>
    <source>
        <strain evidence="7">HS-1</strain>
    </source>
</reference>
<proteinExistence type="inferred from homology"/>
<sequence>MPKENYVVVKYESHGERFEVLAKPKEVSDLKEGKSISLSDVVVSDIIYKDARKGLKASPASMKKVFGTTDFETVAREILIKGEIPLTADQRKEILESKRKQLVTFISRNCIDPKTKLPIPPTRIESAMEAAKVHVDPNKDVESQAIQIVRELAKVMPIKLAKALVELRVPSAYAAKVKSQLPSMGEVKKTNWLADGSLTAEMEIPAGAQGELIDKINSLTKGEAEVRIAEVR</sequence>
<dbReference type="AlphaFoldDB" id="A0A348B126"/>
<keyword evidence="7" id="KW-1185">Reference proteome</keyword>
<evidence type="ECO:0000313" key="5">
    <source>
        <dbReference type="EMBL" id="BBD71878.1"/>
    </source>
</evidence>
<dbReference type="Proteomes" id="UP000616143">
    <property type="component" value="Unassembled WGS sequence"/>
</dbReference>
<dbReference type="OrthoDB" id="84504at2157"/>
<dbReference type="Gene3D" id="3.30.1250.10">
    <property type="entry name" value="Ribosome maturation protein SBDS, N-terminal domain"/>
    <property type="match status" value="1"/>
</dbReference>
<dbReference type="Gene3D" id="1.10.10.900">
    <property type="entry name" value="SBDS protein C-terminal domain, subdomain 1"/>
    <property type="match status" value="1"/>
</dbReference>
<dbReference type="Pfam" id="PF01172">
    <property type="entry name" value="SBDS_N"/>
    <property type="match status" value="1"/>
</dbReference>
<reference evidence="6" key="1">
    <citation type="journal article" date="2014" name="Int. J. Syst. Evol. Microbiol.">
        <title>Complete genome sequence of Corynebacterium casei LMG S-19264T (=DSM 44701T), isolated from a smear-ripened cheese.</title>
        <authorList>
            <consortium name="US DOE Joint Genome Institute (JGI-PGF)"/>
            <person name="Walter F."/>
            <person name="Albersmeier A."/>
            <person name="Kalinowski J."/>
            <person name="Ruckert C."/>
        </authorList>
    </citation>
    <scope>NUCLEOTIDE SEQUENCE</scope>
    <source>
        <strain evidence="6">JCM 31740</strain>
    </source>
</reference>
<dbReference type="InterPro" id="IPR002140">
    <property type="entry name" value="Sdo1/SBDS"/>
</dbReference>
<dbReference type="Pfam" id="PF20268">
    <property type="entry name" value="SBDS_C"/>
    <property type="match status" value="1"/>
</dbReference>
<dbReference type="EMBL" id="BMQS01000005">
    <property type="protein sequence ID" value="GGT91156.1"/>
    <property type="molecule type" value="Genomic_DNA"/>
</dbReference>
<evidence type="ECO:0000256" key="1">
    <source>
        <dbReference type="ARBA" id="ARBA00007433"/>
    </source>
</evidence>
<dbReference type="Gene3D" id="3.30.70.240">
    <property type="match status" value="1"/>
</dbReference>